<organism evidence="1 2">
    <name type="scientific">Proteus mirabilis</name>
    <dbReference type="NCBI Taxonomy" id="584"/>
    <lineage>
        <taxon>Bacteria</taxon>
        <taxon>Pseudomonadati</taxon>
        <taxon>Pseudomonadota</taxon>
        <taxon>Gammaproteobacteria</taxon>
        <taxon>Enterobacterales</taxon>
        <taxon>Morganellaceae</taxon>
        <taxon>Proteus</taxon>
    </lineage>
</organism>
<accession>A0A379GHI2</accession>
<reference evidence="1 2" key="1">
    <citation type="submission" date="2018-06" db="EMBL/GenBank/DDBJ databases">
        <authorList>
            <consortium name="Pathogen Informatics"/>
            <person name="Doyle S."/>
        </authorList>
    </citation>
    <scope>NUCLEOTIDE SEQUENCE [LARGE SCALE GENOMIC DNA]</scope>
    <source>
        <strain evidence="1 2">NCTC11938</strain>
    </source>
</reference>
<gene>
    <name evidence="1" type="ORF">NCTC11938_04721</name>
</gene>
<proteinExistence type="predicted"/>
<protein>
    <submittedName>
        <fullName evidence="1">Uncharacterized protein</fullName>
    </submittedName>
</protein>
<dbReference type="EMBL" id="UGTS01000006">
    <property type="protein sequence ID" value="SUC40425.1"/>
    <property type="molecule type" value="Genomic_DNA"/>
</dbReference>
<dbReference type="Proteomes" id="UP000254191">
    <property type="component" value="Unassembled WGS sequence"/>
</dbReference>
<name>A0A379GHI2_PROMI</name>
<evidence type="ECO:0000313" key="1">
    <source>
        <dbReference type="EMBL" id="SUC40425.1"/>
    </source>
</evidence>
<sequence length="38" mass="4099">MSKIDGTINRIKDQQVGSSTKKVLLVEGSDDELAFGAF</sequence>
<dbReference type="AlphaFoldDB" id="A0A379GHI2"/>
<evidence type="ECO:0000313" key="2">
    <source>
        <dbReference type="Proteomes" id="UP000254191"/>
    </source>
</evidence>